<name>A0A2V0PGF9_9CHLO</name>
<keyword evidence="3" id="KW-0206">Cytoskeleton</keyword>
<dbReference type="EMBL" id="BDRX01000137">
    <property type="protein sequence ID" value="GBF98846.1"/>
    <property type="molecule type" value="Genomic_DNA"/>
</dbReference>
<evidence type="ECO:0000256" key="1">
    <source>
        <dbReference type="ARBA" id="ARBA00004300"/>
    </source>
</evidence>
<proteinExistence type="inferred from homology"/>
<comment type="caution">
    <text evidence="7">The sequence shown here is derived from an EMBL/GenBank/DDBJ whole genome shotgun (WGS) entry which is preliminary data.</text>
</comment>
<gene>
    <name evidence="7" type="ORF">Rsub_11450</name>
</gene>
<organism evidence="7 8">
    <name type="scientific">Raphidocelis subcapitata</name>
    <dbReference type="NCBI Taxonomy" id="307507"/>
    <lineage>
        <taxon>Eukaryota</taxon>
        <taxon>Viridiplantae</taxon>
        <taxon>Chlorophyta</taxon>
        <taxon>core chlorophytes</taxon>
        <taxon>Chlorophyceae</taxon>
        <taxon>CS clade</taxon>
        <taxon>Sphaeropleales</taxon>
        <taxon>Selenastraceae</taxon>
        <taxon>Raphidocelis</taxon>
    </lineage>
</organism>
<feature type="region of interest" description="Disordered" evidence="6">
    <location>
        <begin position="1"/>
        <end position="47"/>
    </location>
</feature>
<keyword evidence="8" id="KW-1185">Reference proteome</keyword>
<keyword evidence="2" id="KW-0963">Cytoplasm</keyword>
<feature type="region of interest" description="Disordered" evidence="6">
    <location>
        <begin position="121"/>
        <end position="143"/>
    </location>
</feature>
<comment type="similarity">
    <text evidence="4">Belongs to the CFAP96 family.</text>
</comment>
<evidence type="ECO:0000256" key="4">
    <source>
        <dbReference type="ARBA" id="ARBA00035656"/>
    </source>
</evidence>
<dbReference type="GO" id="GO:0005881">
    <property type="term" value="C:cytoplasmic microtubule"/>
    <property type="evidence" value="ECO:0007669"/>
    <property type="project" value="TreeGrafter"/>
</dbReference>
<accession>A0A2V0PGF9</accession>
<evidence type="ECO:0000313" key="7">
    <source>
        <dbReference type="EMBL" id="GBF98846.1"/>
    </source>
</evidence>
<evidence type="ECO:0000256" key="5">
    <source>
        <dbReference type="ARBA" id="ARBA00035693"/>
    </source>
</evidence>
<protein>
    <recommendedName>
        <fullName evidence="5">Cilia-and flagella-associated protein 96</fullName>
    </recommendedName>
</protein>
<dbReference type="Pfam" id="PF15239">
    <property type="entry name" value="CFAP96-like"/>
    <property type="match status" value="1"/>
</dbReference>
<dbReference type="AlphaFoldDB" id="A0A2V0PGF9"/>
<evidence type="ECO:0000256" key="6">
    <source>
        <dbReference type="SAM" id="MobiDB-lite"/>
    </source>
</evidence>
<comment type="subcellular location">
    <subcellularLocation>
        <location evidence="1">Cytoplasm</location>
        <location evidence="1">Cytoskeleton</location>
        <location evidence="1">Microtubule organizing center</location>
        <location evidence="1">Centrosome</location>
    </subcellularLocation>
</comment>
<sequence>MGEPGALWGTFSEPGNLAVGDPYDKGKATKMPRHSGKQFTVAPPRAGSAPDAWLDHAVRSLGEGAPYTDAWILEKRLARAAGKPVSDKAFVTLVKTHGGISCGPGSADGCLNPVPFDTDGSAAAKKSAPPRRPADKLKNIYTAGPKTGGFGRPWKDRSLGEPPAYYPDVYDGGRLKEKEMAAKAKEAAKEKPMRPFVSAGSPRRVFAPDAFLAPLAGDAPAAGKGGAAEGRGSAPRPWRSGGPPKQGAAFCVFSNVGRDFVPDPVPEAKFHRKVAVEKPFRPVGSCHNRLSMRDINPYSVAPRPAPDVDFTLFATGG</sequence>
<dbReference type="PANTHER" id="PTHR31144">
    <property type="entry name" value="UPF0602 PROTEIN C4ORF47"/>
    <property type="match status" value="1"/>
</dbReference>
<evidence type="ECO:0000313" key="8">
    <source>
        <dbReference type="Proteomes" id="UP000247498"/>
    </source>
</evidence>
<dbReference type="OrthoDB" id="537166at2759"/>
<dbReference type="PANTHER" id="PTHR31144:SF1">
    <property type="entry name" value="UPF0602 PROTEIN C4ORF47"/>
    <property type="match status" value="1"/>
</dbReference>
<dbReference type="InParanoid" id="A0A2V0PGF9"/>
<reference evidence="7 8" key="1">
    <citation type="journal article" date="2018" name="Sci. Rep.">
        <title>Raphidocelis subcapitata (=Pseudokirchneriella subcapitata) provides an insight into genome evolution and environmental adaptations in the Sphaeropleales.</title>
        <authorList>
            <person name="Suzuki S."/>
            <person name="Yamaguchi H."/>
            <person name="Nakajima N."/>
            <person name="Kawachi M."/>
        </authorList>
    </citation>
    <scope>NUCLEOTIDE SEQUENCE [LARGE SCALE GENOMIC DNA]</scope>
    <source>
        <strain evidence="7 8">NIES-35</strain>
    </source>
</reference>
<feature type="region of interest" description="Disordered" evidence="6">
    <location>
        <begin position="220"/>
        <end position="242"/>
    </location>
</feature>
<dbReference type="InterPro" id="IPR029358">
    <property type="entry name" value="CFAP96"/>
</dbReference>
<dbReference type="STRING" id="307507.A0A2V0PGF9"/>
<evidence type="ECO:0000256" key="3">
    <source>
        <dbReference type="ARBA" id="ARBA00023212"/>
    </source>
</evidence>
<evidence type="ECO:0000256" key="2">
    <source>
        <dbReference type="ARBA" id="ARBA00022490"/>
    </source>
</evidence>
<dbReference type="Proteomes" id="UP000247498">
    <property type="component" value="Unassembled WGS sequence"/>
</dbReference>